<keyword evidence="1" id="KW-1133">Transmembrane helix</keyword>
<dbReference type="GO" id="GO:0071786">
    <property type="term" value="P:endoplasmic reticulum tubular network organization"/>
    <property type="evidence" value="ECO:0000318"/>
    <property type="project" value="GO_Central"/>
</dbReference>
<keyword evidence="3" id="KW-1185">Reference proteome</keyword>
<evidence type="ECO:0000313" key="2">
    <source>
        <dbReference type="EMBL" id="EGC34580.1"/>
    </source>
</evidence>
<dbReference type="EMBL" id="GL871092">
    <property type="protein sequence ID" value="EGC34580.1"/>
    <property type="molecule type" value="Genomic_DNA"/>
</dbReference>
<sequence length="202" mass="24470">MVKFFSNKNNSWEKFSEIESKISKIETQIENAKEFHNRIFWNFVFISLFIEIILVLISIYRSFTCYTFYENTWWYALCLLFSFLSFIVAKGYRFLFYSLIKIYEYRLKKLLIGLEKVLNDKKLETNYEKIVKYENLLKKMKCNNRGLLENQKPQQLQQPQQPRQPQIINSSVQNKKNSFVLIAIFLILIRRDNRVNNQNDQL</sequence>
<dbReference type="VEuPathDB" id="AmoebaDB:DICPUDRAFT_79673"/>
<evidence type="ECO:0000256" key="1">
    <source>
        <dbReference type="SAM" id="Phobius"/>
    </source>
</evidence>
<dbReference type="PANTHER" id="PTHR22166:SF12">
    <property type="entry name" value="ENDOPLASMIC RETICULUM JUNCTION FORMATION PROTEIN LUNAPARK"/>
    <property type="match status" value="1"/>
</dbReference>
<proteinExistence type="predicted"/>
<keyword evidence="1" id="KW-0812">Transmembrane</keyword>
<dbReference type="Proteomes" id="UP000001064">
    <property type="component" value="Unassembled WGS sequence"/>
</dbReference>
<dbReference type="RefSeq" id="XP_003288904.1">
    <property type="nucleotide sequence ID" value="XM_003288856.1"/>
</dbReference>
<dbReference type="GeneID" id="10499575"/>
<evidence type="ECO:0008006" key="4">
    <source>
        <dbReference type="Google" id="ProtNLM"/>
    </source>
</evidence>
<name>F0ZNA1_DICPU</name>
<dbReference type="InParanoid" id="F0ZNA1"/>
<protein>
    <recommendedName>
        <fullName evidence="4">Transmembrane protein</fullName>
    </recommendedName>
</protein>
<gene>
    <name evidence="2" type="ORF">DICPUDRAFT_79673</name>
</gene>
<accession>F0ZNA1</accession>
<feature type="transmembrane region" description="Helical" evidence="1">
    <location>
        <begin position="39"/>
        <end position="60"/>
    </location>
</feature>
<dbReference type="PANTHER" id="PTHR22166">
    <property type="entry name" value="ENDOPLASMIC RETICULUM JUNCTION FORMATION PROTEIN LUNAPARK"/>
    <property type="match status" value="1"/>
</dbReference>
<reference evidence="3" key="1">
    <citation type="journal article" date="2011" name="Genome Biol.">
        <title>Comparative genomics of the social amoebae Dictyostelium discoideum and Dictyostelium purpureum.</title>
        <authorList>
            <consortium name="US DOE Joint Genome Institute (JGI-PGF)"/>
            <person name="Sucgang R."/>
            <person name="Kuo A."/>
            <person name="Tian X."/>
            <person name="Salerno W."/>
            <person name="Parikh A."/>
            <person name="Feasley C.L."/>
            <person name="Dalin E."/>
            <person name="Tu H."/>
            <person name="Huang E."/>
            <person name="Barry K."/>
            <person name="Lindquist E."/>
            <person name="Shapiro H."/>
            <person name="Bruce D."/>
            <person name="Schmutz J."/>
            <person name="Salamov A."/>
            <person name="Fey P."/>
            <person name="Gaudet P."/>
            <person name="Anjard C."/>
            <person name="Babu M.M."/>
            <person name="Basu S."/>
            <person name="Bushmanova Y."/>
            <person name="van der Wel H."/>
            <person name="Katoh-Kurasawa M."/>
            <person name="Dinh C."/>
            <person name="Coutinho P.M."/>
            <person name="Saito T."/>
            <person name="Elias M."/>
            <person name="Schaap P."/>
            <person name="Kay R.R."/>
            <person name="Henrissat B."/>
            <person name="Eichinger L."/>
            <person name="Rivero F."/>
            <person name="Putnam N.H."/>
            <person name="West C.M."/>
            <person name="Loomis W.F."/>
            <person name="Chisholm R.L."/>
            <person name="Shaulsky G."/>
            <person name="Strassmann J.E."/>
            <person name="Queller D.C."/>
            <person name="Kuspa A."/>
            <person name="Grigoriev I.V."/>
        </authorList>
    </citation>
    <scope>NUCLEOTIDE SEQUENCE [LARGE SCALE GENOMIC DNA]</scope>
    <source>
        <strain evidence="3">QSDP1</strain>
    </source>
</reference>
<feature type="transmembrane region" description="Helical" evidence="1">
    <location>
        <begin position="72"/>
        <end position="92"/>
    </location>
</feature>
<dbReference type="AlphaFoldDB" id="F0ZNA1"/>
<evidence type="ECO:0000313" key="3">
    <source>
        <dbReference type="Proteomes" id="UP000001064"/>
    </source>
</evidence>
<organism evidence="2 3">
    <name type="scientific">Dictyostelium purpureum</name>
    <name type="common">Slime mold</name>
    <dbReference type="NCBI Taxonomy" id="5786"/>
    <lineage>
        <taxon>Eukaryota</taxon>
        <taxon>Amoebozoa</taxon>
        <taxon>Evosea</taxon>
        <taxon>Eumycetozoa</taxon>
        <taxon>Dictyostelia</taxon>
        <taxon>Dictyosteliales</taxon>
        <taxon>Dictyosteliaceae</taxon>
        <taxon>Dictyostelium</taxon>
    </lineage>
</organism>
<dbReference type="KEGG" id="dpp:DICPUDRAFT_79673"/>
<dbReference type="GO" id="GO:0071782">
    <property type="term" value="C:endoplasmic reticulum tubular network"/>
    <property type="evidence" value="ECO:0000318"/>
    <property type="project" value="GO_Central"/>
</dbReference>
<keyword evidence="1" id="KW-0472">Membrane</keyword>
<dbReference type="InterPro" id="IPR040115">
    <property type="entry name" value="Lnp"/>
</dbReference>